<dbReference type="Pfam" id="PF02687">
    <property type="entry name" value="FtsX"/>
    <property type="match status" value="1"/>
</dbReference>
<dbReference type="Pfam" id="PF12704">
    <property type="entry name" value="MacB_PCD"/>
    <property type="match status" value="1"/>
</dbReference>
<gene>
    <name evidence="10" type="ORF">GF068_12310</name>
</gene>
<evidence type="ECO:0000256" key="2">
    <source>
        <dbReference type="ARBA" id="ARBA00022475"/>
    </source>
</evidence>
<evidence type="ECO:0000256" key="3">
    <source>
        <dbReference type="ARBA" id="ARBA00022692"/>
    </source>
</evidence>
<dbReference type="InterPro" id="IPR025857">
    <property type="entry name" value="MacB_PCD"/>
</dbReference>
<keyword evidence="2" id="KW-1003">Cell membrane</keyword>
<accession>A0A6N7PPG9</accession>
<evidence type="ECO:0000256" key="6">
    <source>
        <dbReference type="ARBA" id="ARBA00038076"/>
    </source>
</evidence>
<evidence type="ECO:0000256" key="7">
    <source>
        <dbReference type="SAM" id="Phobius"/>
    </source>
</evidence>
<evidence type="ECO:0000259" key="9">
    <source>
        <dbReference type="Pfam" id="PF12704"/>
    </source>
</evidence>
<comment type="similarity">
    <text evidence="6">Belongs to the ABC-4 integral membrane protein family.</text>
</comment>
<comment type="caution">
    <text evidence="10">The sequence shown here is derived from an EMBL/GenBank/DDBJ whole genome shotgun (WGS) entry which is preliminary data.</text>
</comment>
<evidence type="ECO:0000313" key="10">
    <source>
        <dbReference type="EMBL" id="MRG92706.1"/>
    </source>
</evidence>
<feature type="domain" description="MacB-like periplasmic core" evidence="9">
    <location>
        <begin position="22"/>
        <end position="245"/>
    </location>
</feature>
<keyword evidence="11" id="KW-1185">Reference proteome</keyword>
<dbReference type="PANTHER" id="PTHR30572:SF4">
    <property type="entry name" value="ABC TRANSPORTER PERMEASE YTRF"/>
    <property type="match status" value="1"/>
</dbReference>
<feature type="transmembrane region" description="Helical" evidence="7">
    <location>
        <begin position="327"/>
        <end position="349"/>
    </location>
</feature>
<evidence type="ECO:0000313" key="11">
    <source>
        <dbReference type="Proteomes" id="UP000440224"/>
    </source>
</evidence>
<dbReference type="GO" id="GO:0005886">
    <property type="term" value="C:plasma membrane"/>
    <property type="evidence" value="ECO:0007669"/>
    <property type="project" value="UniProtKB-SubCell"/>
</dbReference>
<dbReference type="EMBL" id="WJIE01000003">
    <property type="protein sequence ID" value="MRG92706.1"/>
    <property type="molecule type" value="Genomic_DNA"/>
</dbReference>
<evidence type="ECO:0000259" key="8">
    <source>
        <dbReference type="Pfam" id="PF02687"/>
    </source>
</evidence>
<evidence type="ECO:0000256" key="5">
    <source>
        <dbReference type="ARBA" id="ARBA00023136"/>
    </source>
</evidence>
<keyword evidence="4 7" id="KW-1133">Transmembrane helix</keyword>
<evidence type="ECO:0000256" key="4">
    <source>
        <dbReference type="ARBA" id="ARBA00022989"/>
    </source>
</evidence>
<name>A0A6N7PPG9_9BACT</name>
<feature type="domain" description="ABC3 transporter permease C-terminal" evidence="8">
    <location>
        <begin position="286"/>
        <end position="396"/>
    </location>
</feature>
<protein>
    <submittedName>
        <fullName evidence="10">FtsX-like permease family protein</fullName>
    </submittedName>
</protein>
<keyword evidence="5 7" id="KW-0472">Membrane</keyword>
<reference evidence="10 11" key="1">
    <citation type="submission" date="2019-10" db="EMBL/GenBank/DDBJ databases">
        <title>A soil myxobacterium in the family Polyangiaceae.</title>
        <authorList>
            <person name="Li Y."/>
            <person name="Wang J."/>
        </authorList>
    </citation>
    <scope>NUCLEOTIDE SEQUENCE [LARGE SCALE GENOMIC DNA]</scope>
    <source>
        <strain evidence="10 11">DSM 14734</strain>
    </source>
</reference>
<sequence length="406" mass="42693">MMAILAAIRLALRALVRSKMRSSLTVLGILIGVAAVVIVVALGTGVQAQVVGQISNLGANVIFIFPQSTQSSGVRSSDVNRLTEADGRALVAEATSVANVAPFSSTGAQVIAGDRNAVTQVMGVSRSYFPVRGFSVDKGQMFTESEELLKAKVVILGETVREKLFGTGDPIGQYVRIGRYPYRVVGLLAKKGQSPFGEDQDDRVLMPIGSFRARVVPSPPGRVQQLIASATDERTVDRAVAQIESILRQRHGIAPDQDPDFGIRTQAEFRKSSEEIVGTLTVLLSSIAAVSLLVGGIGVMNIMLVSVTERTREIGIRMAIGASAADIMTQFLVEAIVLSVIGGVFGLGIGAGVIKALGGALGWSLELPIPAVVAAMGTSAVIGIVFGFFPARRAALMDPIVALRQE</sequence>
<dbReference type="GO" id="GO:0022857">
    <property type="term" value="F:transmembrane transporter activity"/>
    <property type="evidence" value="ECO:0007669"/>
    <property type="project" value="TreeGrafter"/>
</dbReference>
<dbReference type="AlphaFoldDB" id="A0A6N7PPG9"/>
<comment type="subcellular location">
    <subcellularLocation>
        <location evidence="1">Cell membrane</location>
        <topology evidence="1">Multi-pass membrane protein</topology>
    </subcellularLocation>
</comment>
<keyword evidence="3 7" id="KW-0812">Transmembrane</keyword>
<dbReference type="PANTHER" id="PTHR30572">
    <property type="entry name" value="MEMBRANE COMPONENT OF TRANSPORTER-RELATED"/>
    <property type="match status" value="1"/>
</dbReference>
<proteinExistence type="inferred from homology"/>
<feature type="transmembrane region" description="Helical" evidence="7">
    <location>
        <begin position="280"/>
        <end position="307"/>
    </location>
</feature>
<dbReference type="InterPro" id="IPR003838">
    <property type="entry name" value="ABC3_permease_C"/>
</dbReference>
<evidence type="ECO:0000256" key="1">
    <source>
        <dbReference type="ARBA" id="ARBA00004651"/>
    </source>
</evidence>
<organism evidence="10 11">
    <name type="scientific">Polyangium spumosum</name>
    <dbReference type="NCBI Taxonomy" id="889282"/>
    <lineage>
        <taxon>Bacteria</taxon>
        <taxon>Pseudomonadati</taxon>
        <taxon>Myxococcota</taxon>
        <taxon>Polyangia</taxon>
        <taxon>Polyangiales</taxon>
        <taxon>Polyangiaceae</taxon>
        <taxon>Polyangium</taxon>
    </lineage>
</organism>
<feature type="transmembrane region" description="Helical" evidence="7">
    <location>
        <begin position="369"/>
        <end position="389"/>
    </location>
</feature>
<dbReference type="InterPro" id="IPR050250">
    <property type="entry name" value="Macrolide_Exporter_MacB"/>
</dbReference>
<dbReference type="Proteomes" id="UP000440224">
    <property type="component" value="Unassembled WGS sequence"/>
</dbReference>